<feature type="region of interest" description="Disordered" evidence="1">
    <location>
        <begin position="137"/>
        <end position="211"/>
    </location>
</feature>
<feature type="compositionally biased region" description="Pro residues" evidence="1">
    <location>
        <begin position="155"/>
        <end position="164"/>
    </location>
</feature>
<dbReference type="SMART" id="SM00393">
    <property type="entry name" value="R3H"/>
    <property type="match status" value="1"/>
</dbReference>
<feature type="compositionally biased region" description="Basic and acidic residues" evidence="1">
    <location>
        <begin position="178"/>
        <end position="190"/>
    </location>
</feature>
<dbReference type="InterPro" id="IPR001374">
    <property type="entry name" value="R3H_dom"/>
</dbReference>
<keyword evidence="4" id="KW-1185">Reference proteome</keyword>
<dbReference type="Pfam" id="PF01424">
    <property type="entry name" value="R3H"/>
    <property type="match status" value="1"/>
</dbReference>
<protein>
    <submittedName>
        <fullName evidence="3">LAQU0S08e02102g1_1</fullName>
    </submittedName>
</protein>
<gene>
    <name evidence="3" type="ORF">LAQU0_S08e02102g</name>
</gene>
<reference evidence="4" key="1">
    <citation type="submission" date="2015-10" db="EMBL/GenBank/DDBJ databases">
        <authorList>
            <person name="Devillers H."/>
        </authorList>
    </citation>
    <scope>NUCLEOTIDE SEQUENCE [LARGE SCALE GENOMIC DNA]</scope>
</reference>
<name>A0A0P1KZW9_9SACH</name>
<dbReference type="Proteomes" id="UP000236544">
    <property type="component" value="Unassembled WGS sequence"/>
</dbReference>
<dbReference type="Gene3D" id="3.30.1370.50">
    <property type="entry name" value="R3H-like domain"/>
    <property type="match status" value="1"/>
</dbReference>
<dbReference type="InterPro" id="IPR036867">
    <property type="entry name" value="R3H_dom_sf"/>
</dbReference>
<accession>A0A0P1KZW9</accession>
<dbReference type="PROSITE" id="PS51061">
    <property type="entry name" value="R3H"/>
    <property type="match status" value="1"/>
</dbReference>
<feature type="region of interest" description="Disordered" evidence="1">
    <location>
        <begin position="268"/>
        <end position="327"/>
    </location>
</feature>
<dbReference type="OrthoDB" id="278430at2759"/>
<evidence type="ECO:0000313" key="4">
    <source>
        <dbReference type="Proteomes" id="UP000236544"/>
    </source>
</evidence>
<dbReference type="EMBL" id="LN890539">
    <property type="protein sequence ID" value="CUS23099.1"/>
    <property type="molecule type" value="Genomic_DNA"/>
</dbReference>
<dbReference type="GO" id="GO:0003676">
    <property type="term" value="F:nucleic acid binding"/>
    <property type="evidence" value="ECO:0007669"/>
    <property type="project" value="UniProtKB-UniRule"/>
</dbReference>
<feature type="domain" description="R3H" evidence="2">
    <location>
        <begin position="27"/>
        <end position="89"/>
    </location>
</feature>
<sequence>MTSTSGMDMGNLTPALLSALFERVHDKQFITRLEDSMVEFMESPAEAFQLEPMNSYYRLLAHHVAEYHGLGHALSRNNDACVVVFKGESFSRDKSIVLLQSLDPPHVINAVDTHQSANKQNPLKSVAVQEARHDYNSANLKPLAAVPEREGNVTPEPPTTPKKPIPVDDDSPQPHQFETSRYRFRQQSEKPRRRKNNKGFSNRATQPVYYPPPPAFPVPYMLYNPYPIMYVPTEHQFSQFAPVAPVGQYPNPNPFIYAHPAQNKVEPYAQNSSSSTFSSIRTYKTEDSKSSESLSNNASEKREAGVSRRGSITGGGTISDKMDKLGI</sequence>
<dbReference type="AlphaFoldDB" id="A0A0P1KZW9"/>
<dbReference type="SUPFAM" id="SSF82708">
    <property type="entry name" value="R3H domain"/>
    <property type="match status" value="1"/>
</dbReference>
<organism evidence="3 4">
    <name type="scientific">Lachancea quebecensis</name>
    <dbReference type="NCBI Taxonomy" id="1654605"/>
    <lineage>
        <taxon>Eukaryota</taxon>
        <taxon>Fungi</taxon>
        <taxon>Dikarya</taxon>
        <taxon>Ascomycota</taxon>
        <taxon>Saccharomycotina</taxon>
        <taxon>Saccharomycetes</taxon>
        <taxon>Saccharomycetales</taxon>
        <taxon>Saccharomycetaceae</taxon>
        <taxon>Lachancea</taxon>
    </lineage>
</organism>
<evidence type="ECO:0000256" key="1">
    <source>
        <dbReference type="SAM" id="MobiDB-lite"/>
    </source>
</evidence>
<evidence type="ECO:0000313" key="3">
    <source>
        <dbReference type="EMBL" id="CUS23099.1"/>
    </source>
</evidence>
<proteinExistence type="predicted"/>
<evidence type="ECO:0000259" key="2">
    <source>
        <dbReference type="PROSITE" id="PS51061"/>
    </source>
</evidence>
<dbReference type="CDD" id="cd02642">
    <property type="entry name" value="R3H_encore_like"/>
    <property type="match status" value="1"/>
</dbReference>